<proteinExistence type="inferred from homology"/>
<dbReference type="InterPro" id="IPR026224">
    <property type="entry name" value="DPCD"/>
</dbReference>
<name>A0A182NQ94_9DIPT</name>
<keyword evidence="4" id="KW-1185">Reference proteome</keyword>
<evidence type="ECO:0000256" key="2">
    <source>
        <dbReference type="ARBA" id="ARBA00020330"/>
    </source>
</evidence>
<comment type="similarity">
    <text evidence="1">Belongs to the DPCD family.</text>
</comment>
<dbReference type="VEuPathDB" id="VectorBase:ADIR009829"/>
<evidence type="ECO:0000256" key="1">
    <source>
        <dbReference type="ARBA" id="ARBA00010597"/>
    </source>
</evidence>
<dbReference type="Pfam" id="PF14913">
    <property type="entry name" value="DPCD"/>
    <property type="match status" value="1"/>
</dbReference>
<dbReference type="PANTHER" id="PTHR31921:SF1">
    <property type="entry name" value="PROTEIN DPCD"/>
    <property type="match status" value="1"/>
</dbReference>
<dbReference type="AlphaFoldDB" id="A0A182NQ94"/>
<evidence type="ECO:0000313" key="4">
    <source>
        <dbReference type="Proteomes" id="UP000075884"/>
    </source>
</evidence>
<dbReference type="Proteomes" id="UP000075884">
    <property type="component" value="Unassembled WGS sequence"/>
</dbReference>
<evidence type="ECO:0000313" key="3">
    <source>
        <dbReference type="EnsemblMetazoa" id="ADIR009829-PA"/>
    </source>
</evidence>
<dbReference type="PRINTS" id="PR02065">
    <property type="entry name" value="PROTEINDPCD"/>
</dbReference>
<accession>A0A182NQ94</accession>
<reference evidence="4" key="1">
    <citation type="submission" date="2013-03" db="EMBL/GenBank/DDBJ databases">
        <title>The Genome Sequence of Anopheles dirus WRAIR2.</title>
        <authorList>
            <consortium name="The Broad Institute Genomics Platform"/>
            <person name="Neafsey D.E."/>
            <person name="Walton C."/>
            <person name="Walker B."/>
            <person name="Young S.K."/>
            <person name="Zeng Q."/>
            <person name="Gargeya S."/>
            <person name="Fitzgerald M."/>
            <person name="Haas B."/>
            <person name="Abouelleil A."/>
            <person name="Allen A.W."/>
            <person name="Alvarado L."/>
            <person name="Arachchi H.M."/>
            <person name="Berlin A.M."/>
            <person name="Chapman S.B."/>
            <person name="Gainer-Dewar J."/>
            <person name="Goldberg J."/>
            <person name="Griggs A."/>
            <person name="Gujja S."/>
            <person name="Hansen M."/>
            <person name="Howarth C."/>
            <person name="Imamovic A."/>
            <person name="Ireland A."/>
            <person name="Larimer J."/>
            <person name="McCowan C."/>
            <person name="Murphy C."/>
            <person name="Pearson M."/>
            <person name="Poon T.W."/>
            <person name="Priest M."/>
            <person name="Roberts A."/>
            <person name="Saif S."/>
            <person name="Shea T."/>
            <person name="Sisk P."/>
            <person name="Sykes S."/>
            <person name="Wortman J."/>
            <person name="Nusbaum C."/>
            <person name="Birren B."/>
        </authorList>
    </citation>
    <scope>NUCLEOTIDE SEQUENCE [LARGE SCALE GENOMIC DNA]</scope>
    <source>
        <strain evidence="4">WRAIR2</strain>
    </source>
</reference>
<dbReference type="STRING" id="7168.A0A182NQ94"/>
<dbReference type="EnsemblMetazoa" id="ADIR009829-RA">
    <property type="protein sequence ID" value="ADIR009829-PA"/>
    <property type="gene ID" value="ADIR009829"/>
</dbReference>
<dbReference type="PANTHER" id="PTHR31921">
    <property type="entry name" value="PROTEIN DPCD"/>
    <property type="match status" value="1"/>
</dbReference>
<protein>
    <recommendedName>
        <fullName evidence="2">Protein DPCD</fullName>
    </recommendedName>
</protein>
<sequence length="209" mass="24290">MSYEGWLTLIKSADKSSALEGNARKVYYRFPDGKEMAEEYSTTTGVVLRRAWKNKSALMQKEEWLVELGEPLPVGLTENEIMMRESSSEPTLFKRLTRNSIEWRIRNLPYPISNYAVMCDEQEKTITVRTTNKKYFKKIQVPEFVRCNIGPKQEDISVVHKNSTLIITYKKPVILLEMEKAVLMALQDVETVEYNNIHCENLLSDLMIQ</sequence>
<organism evidence="3 4">
    <name type="scientific">Anopheles dirus</name>
    <dbReference type="NCBI Taxonomy" id="7168"/>
    <lineage>
        <taxon>Eukaryota</taxon>
        <taxon>Metazoa</taxon>
        <taxon>Ecdysozoa</taxon>
        <taxon>Arthropoda</taxon>
        <taxon>Hexapoda</taxon>
        <taxon>Insecta</taxon>
        <taxon>Pterygota</taxon>
        <taxon>Neoptera</taxon>
        <taxon>Endopterygota</taxon>
        <taxon>Diptera</taxon>
        <taxon>Nematocera</taxon>
        <taxon>Culicoidea</taxon>
        <taxon>Culicidae</taxon>
        <taxon>Anophelinae</taxon>
        <taxon>Anopheles</taxon>
    </lineage>
</organism>
<reference evidence="3" key="2">
    <citation type="submission" date="2020-05" db="UniProtKB">
        <authorList>
            <consortium name="EnsemblMetazoa"/>
        </authorList>
    </citation>
    <scope>IDENTIFICATION</scope>
    <source>
        <strain evidence="3">WRAIR2</strain>
    </source>
</reference>